<keyword evidence="1" id="KW-0378">Hydrolase</keyword>
<protein>
    <submittedName>
        <fullName evidence="3">Beta-lactamase family protein</fullName>
    </submittedName>
</protein>
<dbReference type="Gene3D" id="3.40.710.10">
    <property type="entry name" value="DD-peptidase/beta-lactamase superfamily"/>
    <property type="match status" value="1"/>
</dbReference>
<name>A0AAW4KXM6_9BACT</name>
<evidence type="ECO:0000256" key="1">
    <source>
        <dbReference type="ARBA" id="ARBA00022801"/>
    </source>
</evidence>
<organism evidence="3 4">
    <name type="scientific">Geoanaerobacter pelophilus</name>
    <dbReference type="NCBI Taxonomy" id="60036"/>
    <lineage>
        <taxon>Bacteria</taxon>
        <taxon>Pseudomonadati</taxon>
        <taxon>Thermodesulfobacteriota</taxon>
        <taxon>Desulfuromonadia</taxon>
        <taxon>Geobacterales</taxon>
        <taxon>Geobacteraceae</taxon>
        <taxon>Geoanaerobacter</taxon>
    </lineage>
</organism>
<dbReference type="InterPro" id="IPR012338">
    <property type="entry name" value="Beta-lactam/transpept-like"/>
</dbReference>
<dbReference type="InterPro" id="IPR001466">
    <property type="entry name" value="Beta-lactam-related"/>
</dbReference>
<dbReference type="SUPFAM" id="SSF56601">
    <property type="entry name" value="beta-lactamase/transpeptidase-like"/>
    <property type="match status" value="1"/>
</dbReference>
<dbReference type="Proteomes" id="UP000811899">
    <property type="component" value="Unassembled WGS sequence"/>
</dbReference>
<evidence type="ECO:0000313" key="3">
    <source>
        <dbReference type="EMBL" id="MBT0663298.1"/>
    </source>
</evidence>
<comment type="caution">
    <text evidence="3">The sequence shown here is derived from an EMBL/GenBank/DDBJ whole genome shotgun (WGS) entry which is preliminary data.</text>
</comment>
<dbReference type="InterPro" id="IPR050789">
    <property type="entry name" value="Diverse_Enzym_Activities"/>
</dbReference>
<dbReference type="EMBL" id="JAHCVJ010000001">
    <property type="protein sequence ID" value="MBT0663298.1"/>
    <property type="molecule type" value="Genomic_DNA"/>
</dbReference>
<keyword evidence="4" id="KW-1185">Reference proteome</keyword>
<proteinExistence type="predicted"/>
<accession>A0AAW4KXM6</accession>
<reference evidence="3 4" key="1">
    <citation type="submission" date="2021-05" db="EMBL/GenBank/DDBJ databases">
        <title>The draft genome of Geobacter pelophilus DSM 12255.</title>
        <authorList>
            <person name="Xu Z."/>
            <person name="Masuda Y."/>
            <person name="Itoh H."/>
            <person name="Senoo K."/>
        </authorList>
    </citation>
    <scope>NUCLEOTIDE SEQUENCE [LARGE SCALE GENOMIC DNA]</scope>
    <source>
        <strain evidence="3 4">DSM 12255</strain>
    </source>
</reference>
<dbReference type="AlphaFoldDB" id="A0AAW4KXM6"/>
<dbReference type="GO" id="GO:0016787">
    <property type="term" value="F:hydrolase activity"/>
    <property type="evidence" value="ECO:0007669"/>
    <property type="project" value="UniProtKB-KW"/>
</dbReference>
<sequence>MNQCRFILIAIILLLVPGACNGNALSNQVFHADQVDQLMEDAMAKGLIAGGVVLVGTGKGIIFEKPYGRIAAVPDSRPMAADTVFDIASLTKVVATTPSILKLAEEGRLSLVDPVKKWIPEFSQREDLLIWHLLTHTSGLDDFSLSNSNPIQSALDGAASQKAKGLVGNRFRYADINFIILGEIVRRVSSLPLDQYAALNIFAPNDMRDTQFNPGKEQALRCSATLGGEHNLLLGEVQDSLARKLGGVAGHAGVFSTAADLGRFCMMILNRGESSGKTVLLPRTVEQMTAPYFARGGAVVRGLGWDIASPYSAPRGTGFSEGSFGHTGYSGTSLWLDPSSDVFVVLLTSRLDYRHTKELSRLRGNLSTIVAAQLSPQRPLADLLQALTVER</sequence>
<evidence type="ECO:0000259" key="2">
    <source>
        <dbReference type="Pfam" id="PF00144"/>
    </source>
</evidence>
<dbReference type="RefSeq" id="WP_214170048.1">
    <property type="nucleotide sequence ID" value="NZ_JAHCVJ010000001.1"/>
</dbReference>
<gene>
    <name evidence="3" type="ORF">KI809_03200</name>
</gene>
<evidence type="ECO:0000313" key="4">
    <source>
        <dbReference type="Proteomes" id="UP000811899"/>
    </source>
</evidence>
<feature type="domain" description="Beta-lactamase-related" evidence="2">
    <location>
        <begin position="35"/>
        <end position="353"/>
    </location>
</feature>
<dbReference type="PANTHER" id="PTHR43283">
    <property type="entry name" value="BETA-LACTAMASE-RELATED"/>
    <property type="match status" value="1"/>
</dbReference>
<dbReference type="PANTHER" id="PTHR43283:SF11">
    <property type="entry name" value="BETA-LACTAMASE-RELATED DOMAIN-CONTAINING PROTEIN"/>
    <property type="match status" value="1"/>
</dbReference>
<dbReference type="Pfam" id="PF00144">
    <property type="entry name" value="Beta-lactamase"/>
    <property type="match status" value="1"/>
</dbReference>